<dbReference type="Gene3D" id="3.40.50.300">
    <property type="entry name" value="P-loop containing nucleotide triphosphate hydrolases"/>
    <property type="match status" value="2"/>
</dbReference>
<feature type="domain" description="Polyphosphate kinase-2-related" evidence="2">
    <location>
        <begin position="298"/>
        <end position="518"/>
    </location>
</feature>
<accession>A0A967F1C0</accession>
<comment type="caution">
    <text evidence="3">The sequence shown here is derived from an EMBL/GenBank/DDBJ whole genome shotgun (WGS) entry which is preliminary data.</text>
</comment>
<gene>
    <name evidence="3" type="primary">pap</name>
    <name evidence="3" type="ORF">HBA54_21355</name>
</gene>
<dbReference type="PANTHER" id="PTHR34383">
    <property type="entry name" value="POLYPHOSPHATE:AMP PHOSPHOTRANSFERASE-RELATED"/>
    <property type="match status" value="1"/>
</dbReference>
<dbReference type="InterPro" id="IPR027417">
    <property type="entry name" value="P-loop_NTPase"/>
</dbReference>
<name>A0A967F1C0_9PROT</name>
<reference evidence="3" key="1">
    <citation type="submission" date="2020-03" db="EMBL/GenBank/DDBJ databases">
        <title>Genome of Pelagibius litoralis DSM 21314T.</title>
        <authorList>
            <person name="Wang G."/>
        </authorList>
    </citation>
    <scope>NUCLEOTIDE SEQUENCE</scope>
    <source>
        <strain evidence="3">DSM 21314</strain>
    </source>
</reference>
<dbReference type="Proteomes" id="UP000761264">
    <property type="component" value="Unassembled WGS sequence"/>
</dbReference>
<dbReference type="GO" id="GO:0006797">
    <property type="term" value="P:polyphosphate metabolic process"/>
    <property type="evidence" value="ECO:0007669"/>
    <property type="project" value="InterPro"/>
</dbReference>
<evidence type="ECO:0000259" key="2">
    <source>
        <dbReference type="Pfam" id="PF03976"/>
    </source>
</evidence>
<keyword evidence="4" id="KW-1185">Reference proteome</keyword>
<dbReference type="AlphaFoldDB" id="A0A967F1C0"/>
<feature type="compositionally biased region" description="Low complexity" evidence="1">
    <location>
        <begin position="254"/>
        <end position="271"/>
    </location>
</feature>
<dbReference type="GO" id="GO:0043751">
    <property type="term" value="F:polyphosphate:AMP phosphotransferase activity"/>
    <property type="evidence" value="ECO:0007669"/>
    <property type="project" value="InterPro"/>
</dbReference>
<dbReference type="RefSeq" id="WP_167228480.1">
    <property type="nucleotide sequence ID" value="NZ_JAAQPH010000019.1"/>
</dbReference>
<dbReference type="Pfam" id="PF03976">
    <property type="entry name" value="PPK2"/>
    <property type="match status" value="2"/>
</dbReference>
<organism evidence="3 4">
    <name type="scientific">Pelagibius litoralis</name>
    <dbReference type="NCBI Taxonomy" id="374515"/>
    <lineage>
        <taxon>Bacteria</taxon>
        <taxon>Pseudomonadati</taxon>
        <taxon>Pseudomonadota</taxon>
        <taxon>Alphaproteobacteria</taxon>
        <taxon>Rhodospirillales</taxon>
        <taxon>Rhodovibrionaceae</taxon>
        <taxon>Pelagibius</taxon>
    </lineage>
</organism>
<proteinExistence type="predicted"/>
<evidence type="ECO:0000313" key="4">
    <source>
        <dbReference type="Proteomes" id="UP000761264"/>
    </source>
</evidence>
<dbReference type="InterPro" id="IPR022488">
    <property type="entry name" value="PPK2-related"/>
</dbReference>
<dbReference type="PANTHER" id="PTHR34383:SF3">
    <property type="entry name" value="POLYPHOSPHATE:AMP PHOSPHOTRANSFERASE"/>
    <property type="match status" value="1"/>
</dbReference>
<evidence type="ECO:0000256" key="1">
    <source>
        <dbReference type="SAM" id="MobiDB-lite"/>
    </source>
</evidence>
<sequence>MFETAELGRTISKAEFKKTAPVLREELLELQYELHRGGPFQVLMVFAGVDGAGKGETVSLLNAWMDPRWLITRAYDEAAADERDRPEFWCYWRDLPPRGQIGMFLSAWYHRPVLERVYEQTDEATFLKQLDRINRFEHGLARDGALILKFWMHLSRDAQEKRLTSLENDPLTKARVTERDWQHLGIYDRFIDTAELVISRTNRGVAPWTVVEGADPNYRSITVPSLLRDALERRLREVRVEDSSKAKPGKASKKSGNAAAGAADTKTPAAGRRSNSKGFDAANAVTVLSQLDMSKRVTKATYKKTLAELQARLHALHLRAKTRKMSSILVFEGPDAAGKGGAIRRVNEALDARNYQVYGIAAPTDEELAQHYLWRFWRRLSRDGHITIFDRSWYGRALVERIEGFASEDEWRRSYGEINDFEEQLIDHGTVLVKYWVHITKEEQLARFKLRDKTPYKRWKLTEEDWRNRDRWGDYEQAVNDMVQYTSTSAAPWTLVEGNDKRFARLKVVKTFCDRLAAALGDPPG</sequence>
<dbReference type="NCBIfam" id="TIGR03708">
    <property type="entry name" value="poly_P_AMP_trns"/>
    <property type="match status" value="1"/>
</dbReference>
<feature type="domain" description="Polyphosphate kinase-2-related" evidence="2">
    <location>
        <begin position="11"/>
        <end position="234"/>
    </location>
</feature>
<dbReference type="InterPro" id="IPR022489">
    <property type="entry name" value="PolyP_AMP_Tfrase"/>
</dbReference>
<evidence type="ECO:0000313" key="3">
    <source>
        <dbReference type="EMBL" id="NIA71151.1"/>
    </source>
</evidence>
<protein>
    <submittedName>
        <fullName evidence="3">Polyphosphate:AMP phosphotransferase</fullName>
    </submittedName>
</protein>
<feature type="region of interest" description="Disordered" evidence="1">
    <location>
        <begin position="238"/>
        <end position="276"/>
    </location>
</feature>
<dbReference type="EMBL" id="JAAQPH010000019">
    <property type="protein sequence ID" value="NIA71151.1"/>
    <property type="molecule type" value="Genomic_DNA"/>
</dbReference>
<dbReference type="SUPFAM" id="SSF52540">
    <property type="entry name" value="P-loop containing nucleoside triphosphate hydrolases"/>
    <property type="match status" value="2"/>
</dbReference>